<evidence type="ECO:0000313" key="3">
    <source>
        <dbReference type="Proteomes" id="UP001501697"/>
    </source>
</evidence>
<proteinExistence type="predicted"/>
<comment type="caution">
    <text evidence="2">The sequence shown here is derived from an EMBL/GenBank/DDBJ whole genome shotgun (WGS) entry which is preliminary data.</text>
</comment>
<protein>
    <submittedName>
        <fullName evidence="2">Carboxylesterase family protein</fullName>
    </submittedName>
</protein>
<dbReference type="SUPFAM" id="SSF53474">
    <property type="entry name" value="alpha/beta-Hydrolases"/>
    <property type="match status" value="1"/>
</dbReference>
<dbReference type="PANTHER" id="PTHR11559">
    <property type="entry name" value="CARBOXYLESTERASE"/>
    <property type="match status" value="1"/>
</dbReference>
<name>A0ABP7A0H4_9MICO</name>
<dbReference type="InterPro" id="IPR002018">
    <property type="entry name" value="CarbesteraseB"/>
</dbReference>
<feature type="domain" description="Carboxylesterase type B" evidence="1">
    <location>
        <begin position="4"/>
        <end position="447"/>
    </location>
</feature>
<gene>
    <name evidence="2" type="ORF">GCM10022200_00320</name>
</gene>
<evidence type="ECO:0000313" key="2">
    <source>
        <dbReference type="EMBL" id="GAA3622151.1"/>
    </source>
</evidence>
<dbReference type="InterPro" id="IPR050309">
    <property type="entry name" value="Type-B_Carboxylest/Lipase"/>
</dbReference>
<dbReference type="RefSeq" id="WP_344735794.1">
    <property type="nucleotide sequence ID" value="NZ_BAAAYU010000001.1"/>
</dbReference>
<dbReference type="Pfam" id="PF00135">
    <property type="entry name" value="COesterase"/>
    <property type="match status" value="1"/>
</dbReference>
<dbReference type="Gene3D" id="3.40.50.1820">
    <property type="entry name" value="alpha/beta hydrolase"/>
    <property type="match status" value="1"/>
</dbReference>
<dbReference type="InterPro" id="IPR029058">
    <property type="entry name" value="AB_hydrolase_fold"/>
</dbReference>
<keyword evidence="3" id="KW-1185">Reference proteome</keyword>
<dbReference type="EMBL" id="BAAAYU010000001">
    <property type="protein sequence ID" value="GAA3622151.1"/>
    <property type="molecule type" value="Genomic_DNA"/>
</dbReference>
<sequence length="482" mass="50524">MPDAPVLTTSIGAVRGVREAGVDRFLGIPYAAPPFGERRYAPPHPVEPWEGERDASAFGATAPQTPYRGGLEKYLPSVIVHGDDILTVNVWAPADRSNDAPLPVLVFVHGGAFTRGSAALAAYDGTAFARQGIVYVSIQYRLGQEGFAVLDDVPLNLGLADQEAALRWVRREIGAFGGDPARVTAMGHSAGANALAALLAAPQAGELFDRVILQSGPLSAQPLAKASRMSKAVAKRLGVPATRAGFASVDPAALAETQTALSNASPLARAPGVALAIGGDLVPRNPLDAIRDGAGRGIPVLIGTTSEEYRLWFVPTGMLERVRPSTLSLARAAARVPSRIVKAHRERRPDASAGEVLGEIMTDMLLRGPAVQLADSRIGAASTHLYEFRWPSPVDGLGACHGMELGFVFDALDTPDAVALGGADGPAALADAMHSAWVAFVRDGDPGWEAWSAPRPVRVFDADGASTEYAPRAEDLVGLPTR</sequence>
<accession>A0ABP7A0H4</accession>
<organism evidence="2 3">
    <name type="scientific">Microbacterium awajiense</name>
    <dbReference type="NCBI Taxonomy" id="415214"/>
    <lineage>
        <taxon>Bacteria</taxon>
        <taxon>Bacillati</taxon>
        <taxon>Actinomycetota</taxon>
        <taxon>Actinomycetes</taxon>
        <taxon>Micrococcales</taxon>
        <taxon>Microbacteriaceae</taxon>
        <taxon>Microbacterium</taxon>
    </lineage>
</organism>
<reference evidence="3" key="1">
    <citation type="journal article" date="2019" name="Int. J. Syst. Evol. Microbiol.">
        <title>The Global Catalogue of Microorganisms (GCM) 10K type strain sequencing project: providing services to taxonomists for standard genome sequencing and annotation.</title>
        <authorList>
            <consortium name="The Broad Institute Genomics Platform"/>
            <consortium name="The Broad Institute Genome Sequencing Center for Infectious Disease"/>
            <person name="Wu L."/>
            <person name="Ma J."/>
        </authorList>
    </citation>
    <scope>NUCLEOTIDE SEQUENCE [LARGE SCALE GENOMIC DNA]</scope>
    <source>
        <strain evidence="3">JCM 16544</strain>
    </source>
</reference>
<dbReference type="Proteomes" id="UP001501697">
    <property type="component" value="Unassembled WGS sequence"/>
</dbReference>
<evidence type="ECO:0000259" key="1">
    <source>
        <dbReference type="Pfam" id="PF00135"/>
    </source>
</evidence>